<dbReference type="Proteomes" id="UP000009011">
    <property type="component" value="Chromosome"/>
</dbReference>
<name>I6ZY29_MELRP</name>
<accession>I6ZY29</accession>
<keyword evidence="3" id="KW-1185">Reference proteome</keyword>
<keyword evidence="1" id="KW-0472">Membrane</keyword>
<reference evidence="2 3" key="1">
    <citation type="journal article" date="2013" name="PLoS ONE">
        <title>Genomic analysis of Melioribacter roseus, facultatively anaerobic organotrophic bacterium representing a novel deep lineage within Bacteriodetes/Chlorobi group.</title>
        <authorList>
            <person name="Kadnikov V.V."/>
            <person name="Mardanov A.V."/>
            <person name="Podosokorskaya O.A."/>
            <person name="Gavrilov S.N."/>
            <person name="Kublanov I.V."/>
            <person name="Beletsky A.V."/>
            <person name="Bonch-Osmolovskaya E.A."/>
            <person name="Ravin N.V."/>
        </authorList>
    </citation>
    <scope>NUCLEOTIDE SEQUENCE [LARGE SCALE GENOMIC DNA]</scope>
    <source>
        <strain evidence="3">JCM 17771 / P3M-2</strain>
    </source>
</reference>
<feature type="transmembrane region" description="Helical" evidence="1">
    <location>
        <begin position="6"/>
        <end position="24"/>
    </location>
</feature>
<evidence type="ECO:0000313" key="2">
    <source>
        <dbReference type="EMBL" id="AFN73913.1"/>
    </source>
</evidence>
<dbReference type="STRING" id="1191523.MROS_0670"/>
<dbReference type="RefSeq" id="WP_014855350.1">
    <property type="nucleotide sequence ID" value="NC_018178.1"/>
</dbReference>
<dbReference type="OrthoDB" id="1524932at2"/>
<dbReference type="HOGENOM" id="CLU_1370597_0_0_10"/>
<sequence length="210" mass="23451">MGFSTLLDILGSTIVGGMLLLILFRMNDAAVENNYNFSGEKIVQQNLTEVVRLLEYDFRKIGYCKDWKQIPDPTKAILYADSNGIKFLTDIVTTADPLGDGVPDVIYYYVNPGDTLTSQTPNPNDVILYRVVNNETPKGANLGITKFKLTYFDALGNEITSFPPAPPLGIATIQIDIAVENPYAYGNDYSFDKRVIWRQIRLAARNLGNR</sequence>
<gene>
    <name evidence="2" type="ordered locus">MROS_0670</name>
</gene>
<keyword evidence="1" id="KW-0812">Transmembrane</keyword>
<organism evidence="2 3">
    <name type="scientific">Melioribacter roseus (strain DSM 23840 / JCM 17771 / VKM B-2668 / P3M-2)</name>
    <dbReference type="NCBI Taxonomy" id="1191523"/>
    <lineage>
        <taxon>Bacteria</taxon>
        <taxon>Pseudomonadati</taxon>
        <taxon>Ignavibacteriota</taxon>
        <taxon>Ignavibacteria</taxon>
        <taxon>Ignavibacteriales</taxon>
        <taxon>Melioribacteraceae</taxon>
        <taxon>Melioribacter</taxon>
    </lineage>
</organism>
<dbReference type="KEGG" id="mro:MROS_0670"/>
<dbReference type="AlphaFoldDB" id="I6ZY29"/>
<proteinExistence type="predicted"/>
<dbReference type="PATRIC" id="fig|1191523.3.peg.699"/>
<dbReference type="eggNOG" id="ENOG502ZXFY">
    <property type="taxonomic scope" value="Bacteria"/>
</dbReference>
<keyword evidence="1" id="KW-1133">Transmembrane helix</keyword>
<protein>
    <submittedName>
        <fullName evidence="2">Uncharacterized protein</fullName>
    </submittedName>
</protein>
<dbReference type="EMBL" id="CP003557">
    <property type="protein sequence ID" value="AFN73913.1"/>
    <property type="molecule type" value="Genomic_DNA"/>
</dbReference>
<evidence type="ECO:0000313" key="3">
    <source>
        <dbReference type="Proteomes" id="UP000009011"/>
    </source>
</evidence>
<evidence type="ECO:0000256" key="1">
    <source>
        <dbReference type="SAM" id="Phobius"/>
    </source>
</evidence>